<accession>A0A0A9E2S3</accession>
<dbReference type="EMBL" id="GBRH01202831">
    <property type="protein sequence ID" value="JAD95064.1"/>
    <property type="molecule type" value="Transcribed_RNA"/>
</dbReference>
<feature type="compositionally biased region" description="Basic and acidic residues" evidence="1">
    <location>
        <begin position="1"/>
        <end position="10"/>
    </location>
</feature>
<feature type="region of interest" description="Disordered" evidence="1">
    <location>
        <begin position="1"/>
        <end position="35"/>
    </location>
</feature>
<organism evidence="2">
    <name type="scientific">Arundo donax</name>
    <name type="common">Giant reed</name>
    <name type="synonym">Donax arundinaceus</name>
    <dbReference type="NCBI Taxonomy" id="35708"/>
    <lineage>
        <taxon>Eukaryota</taxon>
        <taxon>Viridiplantae</taxon>
        <taxon>Streptophyta</taxon>
        <taxon>Embryophyta</taxon>
        <taxon>Tracheophyta</taxon>
        <taxon>Spermatophyta</taxon>
        <taxon>Magnoliopsida</taxon>
        <taxon>Liliopsida</taxon>
        <taxon>Poales</taxon>
        <taxon>Poaceae</taxon>
        <taxon>PACMAD clade</taxon>
        <taxon>Arundinoideae</taxon>
        <taxon>Arundineae</taxon>
        <taxon>Arundo</taxon>
    </lineage>
</organism>
<dbReference type="AlphaFoldDB" id="A0A0A9E2S3"/>
<feature type="compositionally biased region" description="Basic residues" evidence="1">
    <location>
        <begin position="15"/>
        <end position="35"/>
    </location>
</feature>
<protein>
    <submittedName>
        <fullName evidence="2">Uncharacterized protein</fullName>
    </submittedName>
</protein>
<sequence>MHAHTNDHNVYKTNLRSHTRSKFHKNSHSKLLRGK</sequence>
<reference evidence="2" key="1">
    <citation type="submission" date="2014-09" db="EMBL/GenBank/DDBJ databases">
        <authorList>
            <person name="Magalhaes I.L.F."/>
            <person name="Oliveira U."/>
            <person name="Santos F.R."/>
            <person name="Vidigal T.H.D.A."/>
            <person name="Brescovit A.D."/>
            <person name="Santos A.J."/>
        </authorList>
    </citation>
    <scope>NUCLEOTIDE SEQUENCE</scope>
    <source>
        <tissue evidence="2">Shoot tissue taken approximately 20 cm above the soil surface</tissue>
    </source>
</reference>
<reference evidence="2" key="2">
    <citation type="journal article" date="2015" name="Data Brief">
        <title>Shoot transcriptome of the giant reed, Arundo donax.</title>
        <authorList>
            <person name="Barrero R.A."/>
            <person name="Guerrero F.D."/>
            <person name="Moolhuijzen P."/>
            <person name="Goolsby J.A."/>
            <person name="Tidwell J."/>
            <person name="Bellgard S.E."/>
            <person name="Bellgard M.I."/>
        </authorList>
    </citation>
    <scope>NUCLEOTIDE SEQUENCE</scope>
    <source>
        <tissue evidence="2">Shoot tissue taken approximately 20 cm above the soil surface</tissue>
    </source>
</reference>
<name>A0A0A9E2S3_ARUDO</name>
<proteinExistence type="predicted"/>
<evidence type="ECO:0000256" key="1">
    <source>
        <dbReference type="SAM" id="MobiDB-lite"/>
    </source>
</evidence>
<evidence type="ECO:0000313" key="2">
    <source>
        <dbReference type="EMBL" id="JAD95064.1"/>
    </source>
</evidence>